<sequence length="65" mass="7756">MTDCKDDSCKVNVSEEQYKQLRKEFIRILIPSPEQRNPKSWAYATERRVLDELLAVVKLFIEKKK</sequence>
<proteinExistence type="predicted"/>
<protein>
    <submittedName>
        <fullName evidence="1">Uncharacterized protein</fullName>
    </submittedName>
</protein>
<dbReference type="EMBL" id="LAZR01026384">
    <property type="protein sequence ID" value="KKL68924.1"/>
    <property type="molecule type" value="Genomic_DNA"/>
</dbReference>
<dbReference type="AlphaFoldDB" id="A0A0F9E4I6"/>
<reference evidence="1" key="1">
    <citation type="journal article" date="2015" name="Nature">
        <title>Complex archaea that bridge the gap between prokaryotes and eukaryotes.</title>
        <authorList>
            <person name="Spang A."/>
            <person name="Saw J.H."/>
            <person name="Jorgensen S.L."/>
            <person name="Zaremba-Niedzwiedzka K."/>
            <person name="Martijn J."/>
            <person name="Lind A.E."/>
            <person name="van Eijk R."/>
            <person name="Schleper C."/>
            <person name="Guy L."/>
            <person name="Ettema T.J."/>
        </authorList>
    </citation>
    <scope>NUCLEOTIDE SEQUENCE</scope>
</reference>
<evidence type="ECO:0000313" key="1">
    <source>
        <dbReference type="EMBL" id="KKL68924.1"/>
    </source>
</evidence>
<name>A0A0F9E4I6_9ZZZZ</name>
<gene>
    <name evidence="1" type="ORF">LCGC14_2120150</name>
</gene>
<comment type="caution">
    <text evidence="1">The sequence shown here is derived from an EMBL/GenBank/DDBJ whole genome shotgun (WGS) entry which is preliminary data.</text>
</comment>
<accession>A0A0F9E4I6</accession>
<organism evidence="1">
    <name type="scientific">marine sediment metagenome</name>
    <dbReference type="NCBI Taxonomy" id="412755"/>
    <lineage>
        <taxon>unclassified sequences</taxon>
        <taxon>metagenomes</taxon>
        <taxon>ecological metagenomes</taxon>
    </lineage>
</organism>